<reference evidence="1" key="2">
    <citation type="journal article" date="2015" name="Data Brief">
        <title>Shoot transcriptome of the giant reed, Arundo donax.</title>
        <authorList>
            <person name="Barrero R.A."/>
            <person name="Guerrero F.D."/>
            <person name="Moolhuijzen P."/>
            <person name="Goolsby J.A."/>
            <person name="Tidwell J."/>
            <person name="Bellgard S.E."/>
            <person name="Bellgard M.I."/>
        </authorList>
    </citation>
    <scope>NUCLEOTIDE SEQUENCE</scope>
    <source>
        <tissue evidence="1">Shoot tissue taken approximately 20 cm above the soil surface</tissue>
    </source>
</reference>
<reference evidence="1" key="1">
    <citation type="submission" date="2014-09" db="EMBL/GenBank/DDBJ databases">
        <authorList>
            <person name="Magalhaes I.L.F."/>
            <person name="Oliveira U."/>
            <person name="Santos F.R."/>
            <person name="Vidigal T.H.D.A."/>
            <person name="Brescovit A.D."/>
            <person name="Santos A.J."/>
        </authorList>
    </citation>
    <scope>NUCLEOTIDE SEQUENCE</scope>
    <source>
        <tissue evidence="1">Shoot tissue taken approximately 20 cm above the soil surface</tissue>
    </source>
</reference>
<sequence length="19" mass="2107">MRLLLFTVPCQSRCAASPL</sequence>
<protein>
    <submittedName>
        <fullName evidence="1">Uncharacterized protein</fullName>
    </submittedName>
</protein>
<organism evidence="1">
    <name type="scientific">Arundo donax</name>
    <name type="common">Giant reed</name>
    <name type="synonym">Donax arundinaceus</name>
    <dbReference type="NCBI Taxonomy" id="35708"/>
    <lineage>
        <taxon>Eukaryota</taxon>
        <taxon>Viridiplantae</taxon>
        <taxon>Streptophyta</taxon>
        <taxon>Embryophyta</taxon>
        <taxon>Tracheophyta</taxon>
        <taxon>Spermatophyta</taxon>
        <taxon>Magnoliopsida</taxon>
        <taxon>Liliopsida</taxon>
        <taxon>Poales</taxon>
        <taxon>Poaceae</taxon>
        <taxon>PACMAD clade</taxon>
        <taxon>Arundinoideae</taxon>
        <taxon>Arundineae</taxon>
        <taxon>Arundo</taxon>
    </lineage>
</organism>
<name>A0A0A8ZS88_ARUDO</name>
<dbReference type="EMBL" id="GBRH01256249">
    <property type="protein sequence ID" value="JAD41646.1"/>
    <property type="molecule type" value="Transcribed_RNA"/>
</dbReference>
<dbReference type="AlphaFoldDB" id="A0A0A8ZS88"/>
<proteinExistence type="predicted"/>
<evidence type="ECO:0000313" key="1">
    <source>
        <dbReference type="EMBL" id="JAD41646.1"/>
    </source>
</evidence>
<accession>A0A0A8ZS88</accession>